<dbReference type="Proteomes" id="UP001562357">
    <property type="component" value="Unassembled WGS sequence"/>
</dbReference>
<proteinExistence type="predicted"/>
<accession>A0ABQ0CI90</accession>
<feature type="compositionally biased region" description="Polar residues" evidence="1">
    <location>
        <begin position="530"/>
        <end position="539"/>
    </location>
</feature>
<organism evidence="2 3">
    <name type="scientific">Epichloe bromicola</name>
    <dbReference type="NCBI Taxonomy" id="79588"/>
    <lineage>
        <taxon>Eukaryota</taxon>
        <taxon>Fungi</taxon>
        <taxon>Dikarya</taxon>
        <taxon>Ascomycota</taxon>
        <taxon>Pezizomycotina</taxon>
        <taxon>Sordariomycetes</taxon>
        <taxon>Hypocreomycetidae</taxon>
        <taxon>Hypocreales</taxon>
        <taxon>Clavicipitaceae</taxon>
        <taxon>Epichloe</taxon>
    </lineage>
</organism>
<evidence type="ECO:0000313" key="2">
    <source>
        <dbReference type="EMBL" id="GAB0133159.1"/>
    </source>
</evidence>
<comment type="caution">
    <text evidence="2">The sequence shown here is derived from an EMBL/GenBank/DDBJ whole genome shotgun (WGS) entry which is preliminary data.</text>
</comment>
<evidence type="ECO:0000313" key="3">
    <source>
        <dbReference type="Proteomes" id="UP001562357"/>
    </source>
</evidence>
<name>A0ABQ0CI90_9HYPO</name>
<dbReference type="EMBL" id="BAAFGZ010000036">
    <property type="protein sequence ID" value="GAB0133159.1"/>
    <property type="molecule type" value="Genomic_DNA"/>
</dbReference>
<reference evidence="3" key="1">
    <citation type="submission" date="2024-06" db="EMBL/GenBank/DDBJ databases">
        <title>Draft Genome Sequences of Epichloe bromicola Strains Isolated from Elymus ciliaris.</title>
        <authorList>
            <consortium name="Epichloe bromicola genome sequencing consortium"/>
            <person name="Miura A."/>
            <person name="Imano S."/>
            <person name="Ashida A."/>
            <person name="Sato I."/>
            <person name="Chiba S."/>
            <person name="Tanaka A."/>
            <person name="Camagna M."/>
            <person name="Takemoto D."/>
        </authorList>
    </citation>
    <scope>NUCLEOTIDE SEQUENCE [LARGE SCALE GENOMIC DNA]</scope>
    <source>
        <strain evidence="3">DP</strain>
    </source>
</reference>
<sequence length="757" mass="86359">MERGDSCEDIWDVFEMLQKDEYWEFLSRNDAQPFRDQVLTAALADNLRLNVLVDTAHHLLTKKNFYWPDIYMKIMHHMLEKGRHDDSIRWHLRLAPKFSPSTDIFGAILSSFIVDSSPKMQSNLTALYVSSTSKQLYDYIIPVLFAAGHSKLARLWRKKLLVFGDLPKSNRSKPFLQFLVQYYPSISLTEEERAIAGVETSLLEQVSSQSSHNDYSNKGQYSDSIVAKWFASSWTSIEFAINFAHRLGLRVIGPRSLQSLALREAGAKMVNLRLARIEKLGIAVSNQNYCKILVFFAKHEEDLLLADLLACDIHPDEFDDVETRQMLMASSVRNRDWRRERLLQGVEWAIESGTSSRRLNALLHLELTTYKLGRARQVLDRMEALKVNMNQQSASKLLETTFRGIGKHPTKGKRRVGKSQIESQSLLNGAIDIIRRVALHEVAIPLRYWKLLLYNLGRSGRLDELQQLSEEIVQLYTPPLGGLVPICPGDLPHSLLKGRSETDISMDISKSTVFANDTKKELQRYMNPASKPSLSNLDSSKMDSSNHRWSKTNSSSAAYLSPELVALTSCSKDMMKTRIEACGNEDCLMSCIPADLPFSHRQHPVQQIFDTSLQRSIVRWGFDQKLGLPPACPSLVAHTEDRITGFDIASGVRLLARLRDLGVLIDLQVLRAAILSKIALGQVPGRPRDRSRDRHELSPEYMKLLFDEAWGSEIFHSALEMRRQLAKQKPKLWDRYSKLFGQSFDMRRKELRGENDP</sequence>
<evidence type="ECO:0000256" key="1">
    <source>
        <dbReference type="SAM" id="MobiDB-lite"/>
    </source>
</evidence>
<keyword evidence="3" id="KW-1185">Reference proteome</keyword>
<gene>
    <name evidence="2" type="primary">g1574</name>
    <name evidence="2" type="ORF">EsDP_00001574</name>
</gene>
<protein>
    <recommendedName>
        <fullName evidence="4">Pentatricopeptide repeat domain-containing protein</fullName>
    </recommendedName>
</protein>
<feature type="region of interest" description="Disordered" evidence="1">
    <location>
        <begin position="527"/>
        <end position="552"/>
    </location>
</feature>
<evidence type="ECO:0008006" key="4">
    <source>
        <dbReference type="Google" id="ProtNLM"/>
    </source>
</evidence>